<dbReference type="SUPFAM" id="SSF50630">
    <property type="entry name" value="Acid proteases"/>
    <property type="match status" value="1"/>
</dbReference>
<feature type="compositionally biased region" description="Basic and acidic residues" evidence="1">
    <location>
        <begin position="69"/>
        <end position="80"/>
    </location>
</feature>
<sequence>MMCAVATGPNAIPVSLELGNQLLRTAGGACKSDELAEGTLPFSETRRESGSTSILSEETPDATMNSSRKSAETTEDGYRSDATEIVPHWWRETCTKESYNQGGALCCVGATAVLGVELAGSPCEALLDTGASRSFTSPKTVERLQLKVRRLPKEHKFTIATGAQLRIDRVVTGVTWWCGHTRFSGDFLVGPVPYNLVLGLDWLTEHKVAWYFQSDKLRTYVNGQWCELPVVRTGESTLQSDSPTVVHPRTPAEQAYEILAKQVAGMSAEEAAAFLRPPPRRYKSHAKTKAKAPITSLVRQAADDTNDLSTPLHGLHLILALPEAGSAVPLRLSDEWQGALCCALIGSQPTSSGCRSPLASTASVAAESDEESPWPTAKLEHTLFDEWINPTEAQDIPCEVAQVLHEYRAVFPDTLPKGLPPKRPHDHHIPLAPGKLPARSAIYRMTPDQLTFHKQEIAKLSDNGWIGPTYPPICSPTIMVDKRDDGSGERKMRMVVN</sequence>
<dbReference type="GeneID" id="25470580"/>
<dbReference type="PANTHER" id="PTHR15503">
    <property type="entry name" value="LDOC1 RELATED"/>
    <property type="match status" value="1"/>
</dbReference>
<protein>
    <recommendedName>
        <fullName evidence="4">Reverse transcriptase, related</fullName>
    </recommendedName>
</protein>
<evidence type="ECO:0008006" key="4">
    <source>
        <dbReference type="Google" id="ProtNLM"/>
    </source>
</evidence>
<dbReference type="Gene3D" id="3.10.10.10">
    <property type="entry name" value="HIV Type 1 Reverse Transcriptase, subunit A, domain 1"/>
    <property type="match status" value="1"/>
</dbReference>
<dbReference type="AlphaFoldDB" id="U6MDK6"/>
<evidence type="ECO:0000256" key="1">
    <source>
        <dbReference type="SAM" id="MobiDB-lite"/>
    </source>
</evidence>
<dbReference type="RefSeq" id="XP_013439448.1">
    <property type="nucleotide sequence ID" value="XM_013583994.1"/>
</dbReference>
<feature type="region of interest" description="Disordered" evidence="1">
    <location>
        <begin position="39"/>
        <end position="80"/>
    </location>
</feature>
<name>U6MDK6_9EIME</name>
<dbReference type="Pfam" id="PF13650">
    <property type="entry name" value="Asp_protease_2"/>
    <property type="match status" value="1"/>
</dbReference>
<organism evidence="2 3">
    <name type="scientific">Eimeria necatrix</name>
    <dbReference type="NCBI Taxonomy" id="51315"/>
    <lineage>
        <taxon>Eukaryota</taxon>
        <taxon>Sar</taxon>
        <taxon>Alveolata</taxon>
        <taxon>Apicomplexa</taxon>
        <taxon>Conoidasida</taxon>
        <taxon>Coccidia</taxon>
        <taxon>Eucoccidiorida</taxon>
        <taxon>Eimeriorina</taxon>
        <taxon>Eimeriidae</taxon>
        <taxon>Eimeria</taxon>
    </lineage>
</organism>
<dbReference type="Gene3D" id="2.40.70.10">
    <property type="entry name" value="Acid Proteases"/>
    <property type="match status" value="1"/>
</dbReference>
<feature type="compositionally biased region" description="Polar residues" evidence="1">
    <location>
        <begin position="50"/>
        <end position="68"/>
    </location>
</feature>
<dbReference type="InterPro" id="IPR021109">
    <property type="entry name" value="Peptidase_aspartic_dom_sf"/>
</dbReference>
<reference evidence="2" key="1">
    <citation type="submission" date="2013-10" db="EMBL/GenBank/DDBJ databases">
        <title>Genomic analysis of the causative agents of coccidiosis in chickens.</title>
        <authorList>
            <person name="Reid A.J."/>
            <person name="Blake D."/>
            <person name="Billington K."/>
            <person name="Browne H."/>
            <person name="Dunn M."/>
            <person name="Hung S."/>
            <person name="Kawahara F."/>
            <person name="Miranda-Saavedra D."/>
            <person name="Mourier T."/>
            <person name="Nagra H."/>
            <person name="Otto T.D."/>
            <person name="Rawlings N."/>
            <person name="Sanchez A."/>
            <person name="Sanders M."/>
            <person name="Subramaniam C."/>
            <person name="Tay Y."/>
            <person name="Dear P."/>
            <person name="Doerig C."/>
            <person name="Gruber A."/>
            <person name="Parkinson J."/>
            <person name="Shirley M."/>
            <person name="Wan K.L."/>
            <person name="Berriman M."/>
            <person name="Tomley F."/>
            <person name="Pain A."/>
        </authorList>
    </citation>
    <scope>NUCLEOTIDE SEQUENCE [LARGE SCALE GENOMIC DNA]</scope>
    <source>
        <strain evidence="2">Houghton</strain>
    </source>
</reference>
<dbReference type="EMBL" id="HG722346">
    <property type="protein sequence ID" value="CDJ62086.1"/>
    <property type="molecule type" value="Genomic_DNA"/>
</dbReference>
<gene>
    <name evidence="2" type="ORF">ENH_00003870</name>
</gene>
<reference evidence="2" key="2">
    <citation type="submission" date="2013-10" db="EMBL/GenBank/DDBJ databases">
        <authorList>
            <person name="Aslett M."/>
        </authorList>
    </citation>
    <scope>NUCLEOTIDE SEQUENCE [LARGE SCALE GENOMIC DNA]</scope>
    <source>
        <strain evidence="2">Houghton</strain>
    </source>
</reference>
<dbReference type="OrthoDB" id="2431547at2759"/>
<keyword evidence="3" id="KW-1185">Reference proteome</keyword>
<dbReference type="SUPFAM" id="SSF56672">
    <property type="entry name" value="DNA/RNA polymerases"/>
    <property type="match status" value="1"/>
</dbReference>
<dbReference type="PANTHER" id="PTHR15503:SF22">
    <property type="entry name" value="TRANSPOSON TY3-I GAG POLYPROTEIN"/>
    <property type="match status" value="1"/>
</dbReference>
<dbReference type="VEuPathDB" id="ToxoDB:ENH_00003870"/>
<evidence type="ECO:0000313" key="3">
    <source>
        <dbReference type="Proteomes" id="UP000030754"/>
    </source>
</evidence>
<dbReference type="CDD" id="cd00303">
    <property type="entry name" value="retropepsin_like"/>
    <property type="match status" value="1"/>
</dbReference>
<dbReference type="InterPro" id="IPR043502">
    <property type="entry name" value="DNA/RNA_pol_sf"/>
</dbReference>
<proteinExistence type="predicted"/>
<dbReference type="InterPro" id="IPR032567">
    <property type="entry name" value="RTL1-rel"/>
</dbReference>
<evidence type="ECO:0000313" key="2">
    <source>
        <dbReference type="EMBL" id="CDJ62086.1"/>
    </source>
</evidence>
<accession>U6MDK6</accession>
<dbReference type="Proteomes" id="UP000030754">
    <property type="component" value="Unassembled WGS sequence"/>
</dbReference>